<dbReference type="PANTHER" id="PTHR16950:SF16">
    <property type="entry name" value="ZINC TRANSPORTER ZIP13"/>
    <property type="match status" value="1"/>
</dbReference>
<dbReference type="PANTHER" id="PTHR16950">
    <property type="entry name" value="ZINC TRANSPORTER SLC39A7 HISTIDINE-RICH MEMBRANE PROTEIN KE4"/>
    <property type="match status" value="1"/>
</dbReference>
<protein>
    <submittedName>
        <fullName evidence="6">ZIP family metal transporter</fullName>
    </submittedName>
</protein>
<gene>
    <name evidence="6" type="ORF">M0L20_01550</name>
</gene>
<evidence type="ECO:0000256" key="2">
    <source>
        <dbReference type="ARBA" id="ARBA00022692"/>
    </source>
</evidence>
<comment type="subcellular location">
    <subcellularLocation>
        <location evidence="1">Membrane</location>
        <topology evidence="1">Multi-pass membrane protein</topology>
    </subcellularLocation>
</comment>
<dbReference type="Proteomes" id="UP001202180">
    <property type="component" value="Unassembled WGS sequence"/>
</dbReference>
<feature type="transmembrane region" description="Helical" evidence="5">
    <location>
        <begin position="44"/>
        <end position="65"/>
    </location>
</feature>
<evidence type="ECO:0000256" key="3">
    <source>
        <dbReference type="ARBA" id="ARBA00022989"/>
    </source>
</evidence>
<dbReference type="RefSeq" id="WP_248475325.1">
    <property type="nucleotide sequence ID" value="NZ_JALPRF010000001.1"/>
</dbReference>
<evidence type="ECO:0000256" key="4">
    <source>
        <dbReference type="ARBA" id="ARBA00023136"/>
    </source>
</evidence>
<feature type="transmembrane region" description="Helical" evidence="5">
    <location>
        <begin position="203"/>
        <end position="224"/>
    </location>
</feature>
<evidence type="ECO:0000256" key="5">
    <source>
        <dbReference type="SAM" id="Phobius"/>
    </source>
</evidence>
<keyword evidence="2 5" id="KW-0812">Transmembrane</keyword>
<keyword evidence="7" id="KW-1185">Reference proteome</keyword>
<feature type="transmembrane region" description="Helical" evidence="5">
    <location>
        <begin position="176"/>
        <end position="197"/>
    </location>
</feature>
<accession>A0ABT0HEC3</accession>
<evidence type="ECO:0000256" key="1">
    <source>
        <dbReference type="ARBA" id="ARBA00004141"/>
    </source>
</evidence>
<name>A0ABT0HEC3_9BACT</name>
<evidence type="ECO:0000313" key="7">
    <source>
        <dbReference type="Proteomes" id="UP001202180"/>
    </source>
</evidence>
<proteinExistence type="predicted"/>
<comment type="caution">
    <text evidence="6">The sequence shown here is derived from an EMBL/GenBank/DDBJ whole genome shotgun (WGS) entry which is preliminary data.</text>
</comment>
<sequence length="257" mass="27943">MLLTTQSIRWEIWGHSSLAGLLVCGVALVGGIAYLLPKFVLKQWLTLGISLSTGVLLGDAFLHLLPESLEQIGNSQTVLVEVLAGIVLFFNLEQFIRLRHHQHRTDASTIQPLASMNLVGDALHNFIDGTLIAGSFLVSPAAGWATTAGLLLHELPQEVGDVGTLLYGGYSIRRALLYNLLSALTCIVGIVTVLLAGLWLEAYLIYIMPVAAGGFIYVAASDLIPELQKVAPTRRSWLHSLFMLLGIALMYWLAINE</sequence>
<dbReference type="Pfam" id="PF02535">
    <property type="entry name" value="Zip"/>
    <property type="match status" value="1"/>
</dbReference>
<feature type="transmembrane region" description="Helical" evidence="5">
    <location>
        <begin position="236"/>
        <end position="255"/>
    </location>
</feature>
<dbReference type="InterPro" id="IPR003689">
    <property type="entry name" value="ZIP"/>
</dbReference>
<feature type="transmembrane region" description="Helical" evidence="5">
    <location>
        <begin position="12"/>
        <end position="37"/>
    </location>
</feature>
<reference evidence="6 7" key="1">
    <citation type="submission" date="2022-04" db="EMBL/GenBank/DDBJ databases">
        <title>Spirosoma sp. strain RP8 genome sequencing and assembly.</title>
        <authorList>
            <person name="Jung Y."/>
        </authorList>
    </citation>
    <scope>NUCLEOTIDE SEQUENCE [LARGE SCALE GENOMIC DNA]</scope>
    <source>
        <strain evidence="6 7">RP8</strain>
    </source>
</reference>
<keyword evidence="3 5" id="KW-1133">Transmembrane helix</keyword>
<dbReference type="EMBL" id="JALPRF010000001">
    <property type="protein sequence ID" value="MCK8490514.1"/>
    <property type="molecule type" value="Genomic_DNA"/>
</dbReference>
<organism evidence="6 7">
    <name type="scientific">Spirosoma liriopis</name>
    <dbReference type="NCBI Taxonomy" id="2937440"/>
    <lineage>
        <taxon>Bacteria</taxon>
        <taxon>Pseudomonadati</taxon>
        <taxon>Bacteroidota</taxon>
        <taxon>Cytophagia</taxon>
        <taxon>Cytophagales</taxon>
        <taxon>Cytophagaceae</taxon>
        <taxon>Spirosoma</taxon>
    </lineage>
</organism>
<evidence type="ECO:0000313" key="6">
    <source>
        <dbReference type="EMBL" id="MCK8490514.1"/>
    </source>
</evidence>
<keyword evidence="4 5" id="KW-0472">Membrane</keyword>